<dbReference type="PROSITE" id="PS51118">
    <property type="entry name" value="HTH_HXLR"/>
    <property type="match status" value="1"/>
</dbReference>
<organism evidence="5">
    <name type="scientific">marine sediment metagenome</name>
    <dbReference type="NCBI Taxonomy" id="412755"/>
    <lineage>
        <taxon>unclassified sequences</taxon>
        <taxon>metagenomes</taxon>
        <taxon>ecological metagenomes</taxon>
    </lineage>
</organism>
<dbReference type="PANTHER" id="PTHR33204">
    <property type="entry name" value="TRANSCRIPTIONAL REGULATOR, MARR FAMILY"/>
    <property type="match status" value="1"/>
</dbReference>
<comment type="caution">
    <text evidence="5">The sequence shown here is derived from an EMBL/GenBank/DDBJ whole genome shotgun (WGS) entry which is preliminary data.</text>
</comment>
<dbReference type="PANTHER" id="PTHR33204:SF18">
    <property type="entry name" value="TRANSCRIPTIONAL REGULATORY PROTEIN"/>
    <property type="match status" value="1"/>
</dbReference>
<evidence type="ECO:0000313" key="5">
    <source>
        <dbReference type="EMBL" id="KKL96834.1"/>
    </source>
</evidence>
<dbReference type="Gene3D" id="1.10.10.10">
    <property type="entry name" value="Winged helix-like DNA-binding domain superfamily/Winged helix DNA-binding domain"/>
    <property type="match status" value="1"/>
</dbReference>
<dbReference type="Pfam" id="PF01638">
    <property type="entry name" value="HxlR"/>
    <property type="match status" value="1"/>
</dbReference>
<gene>
    <name evidence="5" type="ORF">LCGC14_1840560</name>
</gene>
<sequence length="73" mass="8447">MNNLIGISPKSLTTRLKELEKSGLVNREIFAEIPPKVEYSLTKDGKEVRDAMKPLMEWAYKKLIQEKQETQLV</sequence>
<feature type="domain" description="HTH hxlR-type" evidence="4">
    <location>
        <begin position="1"/>
        <end position="67"/>
    </location>
</feature>
<keyword evidence="3" id="KW-0804">Transcription</keyword>
<reference evidence="5" key="1">
    <citation type="journal article" date="2015" name="Nature">
        <title>Complex archaea that bridge the gap between prokaryotes and eukaryotes.</title>
        <authorList>
            <person name="Spang A."/>
            <person name="Saw J.H."/>
            <person name="Jorgensen S.L."/>
            <person name="Zaremba-Niedzwiedzka K."/>
            <person name="Martijn J."/>
            <person name="Lind A.E."/>
            <person name="van Eijk R."/>
            <person name="Schleper C."/>
            <person name="Guy L."/>
            <person name="Ettema T.J."/>
        </authorList>
    </citation>
    <scope>NUCLEOTIDE SEQUENCE</scope>
</reference>
<dbReference type="SUPFAM" id="SSF46785">
    <property type="entry name" value="Winged helix' DNA-binding domain"/>
    <property type="match status" value="1"/>
</dbReference>
<name>A0A0F9GDE2_9ZZZZ</name>
<dbReference type="EMBL" id="LAZR01018325">
    <property type="protein sequence ID" value="KKL96834.1"/>
    <property type="molecule type" value="Genomic_DNA"/>
</dbReference>
<dbReference type="InterPro" id="IPR002577">
    <property type="entry name" value="HTH_HxlR"/>
</dbReference>
<evidence type="ECO:0000259" key="4">
    <source>
        <dbReference type="PROSITE" id="PS51118"/>
    </source>
</evidence>
<keyword evidence="1" id="KW-0805">Transcription regulation</keyword>
<dbReference type="InterPro" id="IPR036390">
    <property type="entry name" value="WH_DNA-bd_sf"/>
</dbReference>
<evidence type="ECO:0000256" key="1">
    <source>
        <dbReference type="ARBA" id="ARBA00023015"/>
    </source>
</evidence>
<evidence type="ECO:0000256" key="2">
    <source>
        <dbReference type="ARBA" id="ARBA00023125"/>
    </source>
</evidence>
<dbReference type="AlphaFoldDB" id="A0A0F9GDE2"/>
<accession>A0A0F9GDE2</accession>
<dbReference type="GO" id="GO:0003677">
    <property type="term" value="F:DNA binding"/>
    <property type="evidence" value="ECO:0007669"/>
    <property type="project" value="UniProtKB-KW"/>
</dbReference>
<protein>
    <recommendedName>
        <fullName evidence="4">HTH hxlR-type domain-containing protein</fullName>
    </recommendedName>
</protein>
<dbReference type="InterPro" id="IPR036388">
    <property type="entry name" value="WH-like_DNA-bd_sf"/>
</dbReference>
<evidence type="ECO:0000256" key="3">
    <source>
        <dbReference type="ARBA" id="ARBA00023163"/>
    </source>
</evidence>
<proteinExistence type="predicted"/>
<keyword evidence="2" id="KW-0238">DNA-binding</keyword>